<dbReference type="EMBL" id="JACMRX010000006">
    <property type="protein sequence ID" value="KAF7987985.1"/>
    <property type="molecule type" value="Genomic_DNA"/>
</dbReference>
<protein>
    <submittedName>
        <fullName evidence="1">Uncharacterized protein</fullName>
    </submittedName>
</protein>
<gene>
    <name evidence="1" type="ORF">HCN44_004801</name>
</gene>
<evidence type="ECO:0000313" key="1">
    <source>
        <dbReference type="EMBL" id="KAF7987985.1"/>
    </source>
</evidence>
<keyword evidence="2" id="KW-1185">Reference proteome</keyword>
<sequence>MPHKKQFDNPETRCGFISDALGSTSRRFRKRKTAIPQHGINNNIVQERVDESEIVNDAIEFMQTATKNQKELIIEKIKSTFKLRRHKYLDERFLEVF</sequence>
<reference evidence="1 2" key="1">
    <citation type="submission" date="2020-08" db="EMBL/GenBank/DDBJ databases">
        <title>Aphidius gifuensis genome sequencing and assembly.</title>
        <authorList>
            <person name="Du Z."/>
        </authorList>
    </citation>
    <scope>NUCLEOTIDE SEQUENCE [LARGE SCALE GENOMIC DNA]</scope>
    <source>
        <strain evidence="1">YNYX2018</strain>
        <tissue evidence="1">Adults</tissue>
    </source>
</reference>
<name>A0A834XMC4_APHGI</name>
<dbReference type="Proteomes" id="UP000639338">
    <property type="component" value="Unassembled WGS sequence"/>
</dbReference>
<proteinExistence type="predicted"/>
<dbReference type="OrthoDB" id="7698928at2759"/>
<organism evidence="1 2">
    <name type="scientific">Aphidius gifuensis</name>
    <name type="common">Parasitoid wasp</name>
    <dbReference type="NCBI Taxonomy" id="684658"/>
    <lineage>
        <taxon>Eukaryota</taxon>
        <taxon>Metazoa</taxon>
        <taxon>Ecdysozoa</taxon>
        <taxon>Arthropoda</taxon>
        <taxon>Hexapoda</taxon>
        <taxon>Insecta</taxon>
        <taxon>Pterygota</taxon>
        <taxon>Neoptera</taxon>
        <taxon>Endopterygota</taxon>
        <taxon>Hymenoptera</taxon>
        <taxon>Apocrita</taxon>
        <taxon>Ichneumonoidea</taxon>
        <taxon>Braconidae</taxon>
        <taxon>Aphidiinae</taxon>
        <taxon>Aphidius</taxon>
    </lineage>
</organism>
<comment type="caution">
    <text evidence="1">The sequence shown here is derived from an EMBL/GenBank/DDBJ whole genome shotgun (WGS) entry which is preliminary data.</text>
</comment>
<evidence type="ECO:0000313" key="2">
    <source>
        <dbReference type="Proteomes" id="UP000639338"/>
    </source>
</evidence>
<accession>A0A834XMC4</accession>
<dbReference type="AlphaFoldDB" id="A0A834XMC4"/>